<keyword evidence="3" id="KW-0413">Isomerase</keyword>
<name>A0A1H0NQ87_MICTS</name>
<gene>
    <name evidence="3" type="ORF">SAMN04487788_1473</name>
</gene>
<sequence>MSRLTGASDTGTSRAPAAIRDTPTAVCRIEGPGRAEEVDVAARGKDRRTREQRERARAYQARLELHDRQGRRRTRDNLVGLIVGLLVIAGAIALQTAYFVTGPGAPTPEPSSTVSPETPVPTEIPAPLPSESTAP</sequence>
<keyword evidence="2" id="KW-0472">Membrane</keyword>
<feature type="region of interest" description="Disordered" evidence="1">
    <location>
        <begin position="1"/>
        <end position="22"/>
    </location>
</feature>
<keyword evidence="2" id="KW-1133">Transmembrane helix</keyword>
<dbReference type="AlphaFoldDB" id="A0A1H0NQ87"/>
<dbReference type="EMBL" id="FNJN01000003">
    <property type="protein sequence ID" value="SDO94803.1"/>
    <property type="molecule type" value="Genomic_DNA"/>
</dbReference>
<feature type="transmembrane region" description="Helical" evidence="2">
    <location>
        <begin position="78"/>
        <end position="100"/>
    </location>
</feature>
<accession>A0A1H0NQ87</accession>
<organism evidence="3 4">
    <name type="scientific">Microbacterium testaceum (strain StLB037)</name>
    <dbReference type="NCBI Taxonomy" id="979556"/>
    <lineage>
        <taxon>Bacteria</taxon>
        <taxon>Bacillati</taxon>
        <taxon>Actinomycetota</taxon>
        <taxon>Actinomycetes</taxon>
        <taxon>Micrococcales</taxon>
        <taxon>Microbacteriaceae</taxon>
        <taxon>Microbacterium</taxon>
    </lineage>
</organism>
<evidence type="ECO:0000313" key="4">
    <source>
        <dbReference type="Proteomes" id="UP000186456"/>
    </source>
</evidence>
<dbReference type="Proteomes" id="UP000186456">
    <property type="component" value="Unassembled WGS sequence"/>
</dbReference>
<evidence type="ECO:0000256" key="2">
    <source>
        <dbReference type="SAM" id="Phobius"/>
    </source>
</evidence>
<evidence type="ECO:0000313" key="3">
    <source>
        <dbReference type="EMBL" id="SDO94803.1"/>
    </source>
</evidence>
<feature type="compositionally biased region" description="Pro residues" evidence="1">
    <location>
        <begin position="118"/>
        <end position="128"/>
    </location>
</feature>
<evidence type="ECO:0000256" key="1">
    <source>
        <dbReference type="SAM" id="MobiDB-lite"/>
    </source>
</evidence>
<reference evidence="3 4" key="1">
    <citation type="submission" date="2016-10" db="EMBL/GenBank/DDBJ databases">
        <authorList>
            <person name="de Groot N.N."/>
        </authorList>
    </citation>
    <scope>NUCLEOTIDE SEQUENCE [LARGE SCALE GENOMIC DNA]</scope>
    <source>
        <strain evidence="3 4">StLB037</strain>
    </source>
</reference>
<feature type="compositionally biased region" description="Polar residues" evidence="1">
    <location>
        <begin position="1"/>
        <end position="13"/>
    </location>
</feature>
<feature type="region of interest" description="Disordered" evidence="1">
    <location>
        <begin position="100"/>
        <end position="135"/>
    </location>
</feature>
<protein>
    <submittedName>
        <fullName evidence="3">Peptidyl-prolyl cis-trans isomerase B (Cyclophilin B)</fullName>
    </submittedName>
</protein>
<keyword evidence="2" id="KW-0812">Transmembrane</keyword>
<dbReference type="GO" id="GO:0016853">
    <property type="term" value="F:isomerase activity"/>
    <property type="evidence" value="ECO:0007669"/>
    <property type="project" value="UniProtKB-KW"/>
</dbReference>
<proteinExistence type="predicted"/>